<gene>
    <name evidence="3" type="ORF">LSAT_V11C400226540</name>
</gene>
<feature type="compositionally biased region" description="Acidic residues" evidence="1">
    <location>
        <begin position="168"/>
        <end position="195"/>
    </location>
</feature>
<evidence type="ECO:0000313" key="3">
    <source>
        <dbReference type="EMBL" id="KAJ0212023.1"/>
    </source>
</evidence>
<organism evidence="3 4">
    <name type="scientific">Lactuca sativa</name>
    <name type="common">Garden lettuce</name>
    <dbReference type="NCBI Taxonomy" id="4236"/>
    <lineage>
        <taxon>Eukaryota</taxon>
        <taxon>Viridiplantae</taxon>
        <taxon>Streptophyta</taxon>
        <taxon>Embryophyta</taxon>
        <taxon>Tracheophyta</taxon>
        <taxon>Spermatophyta</taxon>
        <taxon>Magnoliopsida</taxon>
        <taxon>eudicotyledons</taxon>
        <taxon>Gunneridae</taxon>
        <taxon>Pentapetalae</taxon>
        <taxon>asterids</taxon>
        <taxon>campanulids</taxon>
        <taxon>Asterales</taxon>
        <taxon>Asteraceae</taxon>
        <taxon>Cichorioideae</taxon>
        <taxon>Cichorieae</taxon>
        <taxon>Lactucinae</taxon>
        <taxon>Lactuca</taxon>
    </lineage>
</organism>
<feature type="region of interest" description="Disordered" evidence="1">
    <location>
        <begin position="167"/>
        <end position="208"/>
    </location>
</feature>
<accession>A0A9R1VUB0</accession>
<comment type="caution">
    <text evidence="3">The sequence shown here is derived from an EMBL/GenBank/DDBJ whole genome shotgun (WGS) entry which is preliminary data.</text>
</comment>
<evidence type="ECO:0000259" key="2">
    <source>
        <dbReference type="Pfam" id="PF10551"/>
    </source>
</evidence>
<feature type="domain" description="MULE transposase" evidence="2">
    <location>
        <begin position="473"/>
        <end position="568"/>
    </location>
</feature>
<dbReference type="AlphaFoldDB" id="A0A9R1VUB0"/>
<evidence type="ECO:0000313" key="4">
    <source>
        <dbReference type="Proteomes" id="UP000235145"/>
    </source>
</evidence>
<name>A0A9R1VUB0_LACSA</name>
<proteinExistence type="predicted"/>
<sequence length="750" mass="86402">MSSNEKGKVVIEELPENDDQGAEYEAEVHVESPLRNMNHFNDEPIGEYMSLILFGSKSDAFSLEYRRGRVGNSKREEGSCRKRLNLEDIDDLKEKENTNEGVKEVHEATTIVEGCYNPFTSNIANVGDEMIGVHDNIHIDGCYNTPPINDDEQYNKLFDNLMENLIGSDEDVEEYEGDDESEESDEEYEKDEGDDHDGKQSENEDKLDDIMDEENNIEYVDVDMANFFLNVESDVEGACINDGHEPEDMEVINNEEFESLDEGSDQDRERRALIKNLGKEKRLRPQCRGVVPVINKGQVGTQPTTSKSKGKEVKTQKETCGWYIHASRSNPEFEWFIKTLNQTHTCLQKRKLRACTASLICKKIIDQVEVDLKIPLRAIQDHFQKTYQVGISMDKVFRAKDMARKHVTGDYTKHFELLRDYALELQATNPDTTVKIDVCPNGNPSSPTRQFRRIYVCLGPLKKCFKACLRDLVGLDGAFMKGPFPGQVLTVVGLDSNNGIYPLAYSIVESENTASWKWFLENLLDDLELGRNSNYTFISNRQKGLQITVDQLFPNTKHKYCIRHIHDNMRKKWGQTEYRDHLWRYASATTIPEFEHLMKEFSEYDKEACQWLKQTTPIHWARSHFSDNCICFHLVMIMCFGRAVSDVLISNMCEVFNGKIEKRRDKTVISCLEFIREYLMKRICNFMKAMKKAKGPLTPTATDILDARKKGASQYIARWNGANKYQVTGALQYQHVVDVRNQICTCRNWE</sequence>
<evidence type="ECO:0000256" key="1">
    <source>
        <dbReference type="SAM" id="MobiDB-lite"/>
    </source>
</evidence>
<dbReference type="EMBL" id="NBSK02000004">
    <property type="protein sequence ID" value="KAJ0212023.1"/>
    <property type="molecule type" value="Genomic_DNA"/>
</dbReference>
<reference evidence="3 4" key="1">
    <citation type="journal article" date="2017" name="Nat. Commun.">
        <title>Genome assembly with in vitro proximity ligation data and whole-genome triplication in lettuce.</title>
        <authorList>
            <person name="Reyes-Chin-Wo S."/>
            <person name="Wang Z."/>
            <person name="Yang X."/>
            <person name="Kozik A."/>
            <person name="Arikit S."/>
            <person name="Song C."/>
            <person name="Xia L."/>
            <person name="Froenicke L."/>
            <person name="Lavelle D.O."/>
            <person name="Truco M.J."/>
            <person name="Xia R."/>
            <person name="Zhu S."/>
            <person name="Xu C."/>
            <person name="Xu H."/>
            <person name="Xu X."/>
            <person name="Cox K."/>
            <person name="Korf I."/>
            <person name="Meyers B.C."/>
            <person name="Michelmore R.W."/>
        </authorList>
    </citation>
    <scope>NUCLEOTIDE SEQUENCE [LARGE SCALE GENOMIC DNA]</scope>
    <source>
        <strain evidence="4">cv. Salinas</strain>
        <tissue evidence="3">Seedlings</tissue>
    </source>
</reference>
<dbReference type="Proteomes" id="UP000235145">
    <property type="component" value="Unassembled WGS sequence"/>
</dbReference>
<dbReference type="PANTHER" id="PTHR31973:SF190">
    <property type="entry name" value="MULE TRANSPOSASE DOMAIN-CONTAINING PROTEIN"/>
    <property type="match status" value="1"/>
</dbReference>
<keyword evidence="4" id="KW-1185">Reference proteome</keyword>
<dbReference type="PANTHER" id="PTHR31973">
    <property type="entry name" value="POLYPROTEIN, PUTATIVE-RELATED"/>
    <property type="match status" value="1"/>
</dbReference>
<protein>
    <recommendedName>
        <fullName evidence="2">MULE transposase domain-containing protein</fullName>
    </recommendedName>
</protein>
<dbReference type="Pfam" id="PF10551">
    <property type="entry name" value="MULE"/>
    <property type="match status" value="1"/>
</dbReference>
<dbReference type="InterPro" id="IPR018289">
    <property type="entry name" value="MULE_transposase_dom"/>
</dbReference>